<dbReference type="OrthoDB" id="9795283at2"/>
<reference evidence="1 2" key="1">
    <citation type="journal article" date="2011" name="Int. J. Syst. Evol. Microbiol.">
        <title>Description of Undibacterium oligocarboniphilum sp. nov., isolated from purified water, and Undibacterium pigrum strain CCUG 49012 as the type strain of Undibacterium parvum sp. nov., and emended descriptions of the genus Undibacterium and the species Undibacterium pigrum.</title>
        <authorList>
            <person name="Eder W."/>
            <person name="Wanner G."/>
            <person name="Ludwig W."/>
            <person name="Busse H.J."/>
            <person name="Ziemke-Kageler F."/>
            <person name="Lang E."/>
        </authorList>
    </citation>
    <scope>NUCLEOTIDE SEQUENCE [LARGE SCALE GENOMIC DNA]</scope>
    <source>
        <strain evidence="1 2">DSM 23061</strain>
    </source>
</reference>
<keyword evidence="2" id="KW-1185">Reference proteome</keyword>
<organism evidence="1 2">
    <name type="scientific">Undibacterium parvum</name>
    <dbReference type="NCBI Taxonomy" id="401471"/>
    <lineage>
        <taxon>Bacteria</taxon>
        <taxon>Pseudomonadati</taxon>
        <taxon>Pseudomonadota</taxon>
        <taxon>Betaproteobacteria</taxon>
        <taxon>Burkholderiales</taxon>
        <taxon>Oxalobacteraceae</taxon>
        <taxon>Undibacterium</taxon>
    </lineage>
</organism>
<dbReference type="SUPFAM" id="SSF140804">
    <property type="entry name" value="YidB-like"/>
    <property type="match status" value="1"/>
</dbReference>
<proteinExistence type="predicted"/>
<dbReference type="AlphaFoldDB" id="A0A3Q9BUR0"/>
<evidence type="ECO:0000313" key="2">
    <source>
        <dbReference type="Proteomes" id="UP000275663"/>
    </source>
</evidence>
<sequence length="144" mass="14598">MSLLDTALGMLAGNQNQGGDPKMMLLQAAMGFLNNNGGQQGGGLQGLIGTLQNAGLGDAVSSWLGNGANHPVSAEQLQSALGSDQLGQLAEAVGLSHGETANHLAEMLPGIIDKLSPNGQLPDAGSINPADLLQQFSHMFGNKA</sequence>
<gene>
    <name evidence="1" type="ORF">EJN92_21100</name>
</gene>
<dbReference type="Pfam" id="PF20159">
    <property type="entry name" value="YidB"/>
    <property type="match status" value="1"/>
</dbReference>
<dbReference type="Proteomes" id="UP000275663">
    <property type="component" value="Chromosome"/>
</dbReference>
<dbReference type="KEGG" id="upv:EJN92_21100"/>
<dbReference type="EMBL" id="CP034464">
    <property type="protein sequence ID" value="AZP14276.1"/>
    <property type="molecule type" value="Genomic_DNA"/>
</dbReference>
<dbReference type="InterPro" id="IPR045372">
    <property type="entry name" value="YidB"/>
</dbReference>
<evidence type="ECO:0000313" key="1">
    <source>
        <dbReference type="EMBL" id="AZP14276.1"/>
    </source>
</evidence>
<dbReference type="Gene3D" id="1.10.10.690">
    <property type="entry name" value="YidB-like"/>
    <property type="match status" value="1"/>
</dbReference>
<dbReference type="InterPro" id="IPR027405">
    <property type="entry name" value="YidB-like"/>
</dbReference>
<name>A0A3Q9BUR0_9BURK</name>
<dbReference type="RefSeq" id="WP_126129637.1">
    <property type="nucleotide sequence ID" value="NZ_CP034464.1"/>
</dbReference>
<protein>
    <submittedName>
        <fullName evidence="1">DUF937 domain-containing protein</fullName>
    </submittedName>
</protein>
<accession>A0A3Q9BUR0</accession>